<dbReference type="AlphaFoldDB" id="T4ZZ71"/>
<evidence type="ECO:0000256" key="3">
    <source>
        <dbReference type="ARBA" id="ARBA00022617"/>
    </source>
</evidence>
<evidence type="ECO:0000256" key="9">
    <source>
        <dbReference type="SAM" id="SignalP"/>
    </source>
</evidence>
<comment type="similarity">
    <text evidence="7">Belongs to the chloroperoxidase family.</text>
</comment>
<dbReference type="HOGENOM" id="CLU_050230_0_1_1"/>
<keyword evidence="4" id="KW-0479">Metal-binding</keyword>
<feature type="chain" id="PRO_5004596619" evidence="9">
    <location>
        <begin position="19"/>
        <end position="326"/>
    </location>
</feature>
<organism evidence="11 12">
    <name type="scientific">Ophiocordyceps sinensis (strain Co18 / CGMCC 3.14243)</name>
    <name type="common">Yarsagumba caterpillar fungus</name>
    <name type="synonym">Hirsutella sinensis</name>
    <dbReference type="NCBI Taxonomy" id="911162"/>
    <lineage>
        <taxon>Eukaryota</taxon>
        <taxon>Fungi</taxon>
        <taxon>Dikarya</taxon>
        <taxon>Ascomycota</taxon>
        <taxon>Pezizomycotina</taxon>
        <taxon>Sordariomycetes</taxon>
        <taxon>Hypocreomycetidae</taxon>
        <taxon>Hypocreales</taxon>
        <taxon>Ophiocordycipitaceae</taxon>
        <taxon>Ophiocordyceps</taxon>
    </lineage>
</organism>
<keyword evidence="8" id="KW-1133">Transmembrane helix</keyword>
<keyword evidence="8" id="KW-0812">Transmembrane</keyword>
<feature type="transmembrane region" description="Helical" evidence="8">
    <location>
        <begin position="70"/>
        <end position="97"/>
    </location>
</feature>
<keyword evidence="6" id="KW-0408">Iron</keyword>
<dbReference type="PANTHER" id="PTHR33577:SF9">
    <property type="entry name" value="PEROXIDASE STCC"/>
    <property type="match status" value="1"/>
</dbReference>
<feature type="signal peptide" evidence="9">
    <location>
        <begin position="1"/>
        <end position="18"/>
    </location>
</feature>
<evidence type="ECO:0000256" key="1">
    <source>
        <dbReference type="ARBA" id="ARBA00001970"/>
    </source>
</evidence>
<evidence type="ECO:0000313" key="11">
    <source>
        <dbReference type="EMBL" id="EQK98444.1"/>
    </source>
</evidence>
<dbReference type="OrthoDB" id="407298at2759"/>
<dbReference type="PANTHER" id="PTHR33577">
    <property type="entry name" value="STERIGMATOCYSTIN BIOSYNTHESIS PEROXIDASE STCC-RELATED"/>
    <property type="match status" value="1"/>
</dbReference>
<name>T4ZZ71_OPHSC</name>
<evidence type="ECO:0000256" key="8">
    <source>
        <dbReference type="SAM" id="Phobius"/>
    </source>
</evidence>
<dbReference type="GO" id="GO:0046872">
    <property type="term" value="F:metal ion binding"/>
    <property type="evidence" value="ECO:0007669"/>
    <property type="project" value="UniProtKB-KW"/>
</dbReference>
<dbReference type="SUPFAM" id="SSF47571">
    <property type="entry name" value="Cloroperoxidase"/>
    <property type="match status" value="1"/>
</dbReference>
<gene>
    <name evidence="11" type="ORF">OCS_05845</name>
</gene>
<dbReference type="InterPro" id="IPR036851">
    <property type="entry name" value="Chloroperoxidase-like_sf"/>
</dbReference>
<sequence>MRALACIVLSSLACTALASTLNSLLESYDQQWQSHDFIPPGPDDSRSPCPALNALANHGFLPHSGKGIGVAQVILALFFGIGVSPELSAIIIAFGIISSRNGLSFKIDLEDLAQHQFVIEHDCSFSRNDALVGDQNNFQMDLWEVALGHLNRSGVINPVNFGRAKAARVKDQRIRNPKTVYGARAWMNGALEVGLVTSAFGIVPGLAKLDVIRCVFEEERLAAYHLGWRPKPFFTNTLTMLGVAAASMTGDPDAFGTAMTVLKNEPQELLEIFMPPTLDHLPELQKLIGHLGFDNGPMKRLTSLMNGISKHKKILRGRNFIGPMEK</sequence>
<reference evidence="11 12" key="1">
    <citation type="journal article" date="2013" name="Chin. Sci. Bull.">
        <title>Genome survey uncovers the secrets of sex and lifestyle in caterpillar fungus.</title>
        <authorList>
            <person name="Hu X."/>
            <person name="Zhang Y."/>
            <person name="Xiao G."/>
            <person name="Zheng P."/>
            <person name="Xia Y."/>
            <person name="Zhang X."/>
            <person name="St Leger R.J."/>
            <person name="Liu X."/>
            <person name="Wang C."/>
        </authorList>
    </citation>
    <scope>NUCLEOTIDE SEQUENCE [LARGE SCALE GENOMIC DNA]</scope>
    <source>
        <strain evidence="12">Co18 / CGMCC 3.14243</strain>
        <tissue evidence="11">Fruit-body</tissue>
    </source>
</reference>
<comment type="cofactor">
    <cofactor evidence="1">
        <name>heme b</name>
        <dbReference type="ChEBI" id="CHEBI:60344"/>
    </cofactor>
</comment>
<dbReference type="Gene3D" id="1.10.489.10">
    <property type="entry name" value="Chloroperoxidase-like"/>
    <property type="match status" value="1"/>
</dbReference>
<dbReference type="eggNOG" id="ENOG502S170">
    <property type="taxonomic scope" value="Eukaryota"/>
</dbReference>
<keyword evidence="5" id="KW-0560">Oxidoreductase</keyword>
<keyword evidence="3" id="KW-0349">Heme</keyword>
<evidence type="ECO:0000256" key="2">
    <source>
        <dbReference type="ARBA" id="ARBA00022559"/>
    </source>
</evidence>
<proteinExistence type="inferred from homology"/>
<keyword evidence="2 11" id="KW-0575">Peroxidase</keyword>
<feature type="domain" description="Heme haloperoxidase family profile" evidence="10">
    <location>
        <begin position="33"/>
        <end position="245"/>
    </location>
</feature>
<dbReference type="Proteomes" id="UP000019374">
    <property type="component" value="Unassembled WGS sequence"/>
</dbReference>
<dbReference type="EMBL" id="KE654687">
    <property type="protein sequence ID" value="EQK98444.1"/>
    <property type="molecule type" value="Genomic_DNA"/>
</dbReference>
<protein>
    <submittedName>
        <fullName evidence="11">Chloroperoxidase</fullName>
    </submittedName>
</protein>
<keyword evidence="9" id="KW-0732">Signal</keyword>
<evidence type="ECO:0000259" key="10">
    <source>
        <dbReference type="PROSITE" id="PS51405"/>
    </source>
</evidence>
<dbReference type="GO" id="GO:0004601">
    <property type="term" value="F:peroxidase activity"/>
    <property type="evidence" value="ECO:0007669"/>
    <property type="project" value="UniProtKB-KW"/>
</dbReference>
<keyword evidence="8" id="KW-0472">Membrane</keyword>
<evidence type="ECO:0000256" key="7">
    <source>
        <dbReference type="ARBA" id="ARBA00025795"/>
    </source>
</evidence>
<accession>T4ZZ71</accession>
<dbReference type="Pfam" id="PF01328">
    <property type="entry name" value="Peroxidase_2"/>
    <property type="match status" value="1"/>
</dbReference>
<dbReference type="InterPro" id="IPR000028">
    <property type="entry name" value="Chloroperoxidase"/>
</dbReference>
<dbReference type="PROSITE" id="PS51405">
    <property type="entry name" value="HEME_HALOPEROXIDASE"/>
    <property type="match status" value="1"/>
</dbReference>
<evidence type="ECO:0000256" key="4">
    <source>
        <dbReference type="ARBA" id="ARBA00022723"/>
    </source>
</evidence>
<evidence type="ECO:0000256" key="6">
    <source>
        <dbReference type="ARBA" id="ARBA00023004"/>
    </source>
</evidence>
<evidence type="ECO:0000256" key="5">
    <source>
        <dbReference type="ARBA" id="ARBA00023002"/>
    </source>
</evidence>
<evidence type="ECO:0000313" key="12">
    <source>
        <dbReference type="Proteomes" id="UP000019374"/>
    </source>
</evidence>